<evidence type="ECO:0000313" key="7">
    <source>
        <dbReference type="EMBL" id="AGK95429.1"/>
    </source>
</evidence>
<dbReference type="AlphaFoldDB" id="R4K4F1"/>
<dbReference type="PANTHER" id="PTHR43025:SF3">
    <property type="entry name" value="MONOGALACTOSYLDIACYLGLYCEROL SYNTHASE 1, CHLOROPLASTIC"/>
    <property type="match status" value="1"/>
</dbReference>
<accession>R4K4F1</accession>
<dbReference type="InterPro" id="IPR050519">
    <property type="entry name" value="Glycosyltransf_28_UgtP"/>
</dbReference>
<dbReference type="RefSeq" id="WP_015613756.1">
    <property type="nucleotide sequence ID" value="NC_021182.1"/>
</dbReference>
<keyword evidence="4 7" id="KW-0808">Transferase</keyword>
<evidence type="ECO:0000256" key="3">
    <source>
        <dbReference type="ARBA" id="ARBA00022676"/>
    </source>
</evidence>
<protein>
    <submittedName>
        <fullName evidence="7">UDP-N-acetylglucosamine:LPS N-acetylglucosamine transferase</fullName>
    </submittedName>
</protein>
<dbReference type="PATRIC" id="fig|86416.3.peg.346"/>
<evidence type="ECO:0000259" key="5">
    <source>
        <dbReference type="Pfam" id="PF04101"/>
    </source>
</evidence>
<comment type="similarity">
    <text evidence="2">Belongs to the glycosyltransferase 28 family.</text>
</comment>
<evidence type="ECO:0000256" key="4">
    <source>
        <dbReference type="ARBA" id="ARBA00022679"/>
    </source>
</evidence>
<dbReference type="OrthoDB" id="9815663at2"/>
<reference evidence="7 8" key="1">
    <citation type="submission" date="2012-01" db="EMBL/GenBank/DDBJ databases">
        <title>Complete sequence of chromosome of Clostridium pasteurianum BC1.</title>
        <authorList>
            <consortium name="US DOE Joint Genome Institute"/>
            <person name="Lucas S."/>
            <person name="Han J."/>
            <person name="Lapidus A."/>
            <person name="Cheng J.-F."/>
            <person name="Goodwin L."/>
            <person name="Pitluck S."/>
            <person name="Peters L."/>
            <person name="Mikhailova N."/>
            <person name="Teshima H."/>
            <person name="Detter J.C."/>
            <person name="Han C."/>
            <person name="Tapia R."/>
            <person name="Land M."/>
            <person name="Hauser L."/>
            <person name="Kyrpides N."/>
            <person name="Ivanova N."/>
            <person name="Pagani I."/>
            <person name="Dunn J."/>
            <person name="Taghavi S."/>
            <person name="Francis A."/>
            <person name="van der Lelie D."/>
            <person name="Woyke T."/>
        </authorList>
    </citation>
    <scope>NUCLEOTIDE SEQUENCE [LARGE SCALE GENOMIC DNA]</scope>
    <source>
        <strain evidence="7 8">BC1</strain>
    </source>
</reference>
<evidence type="ECO:0000259" key="6">
    <source>
        <dbReference type="Pfam" id="PF06925"/>
    </source>
</evidence>
<keyword evidence="3" id="KW-0328">Glycosyltransferase</keyword>
<dbReference type="eggNOG" id="COG0707">
    <property type="taxonomic scope" value="Bacteria"/>
</dbReference>
<gene>
    <name evidence="7" type="ORF">Clopa_0369</name>
</gene>
<dbReference type="PANTHER" id="PTHR43025">
    <property type="entry name" value="MONOGALACTOSYLDIACYLGLYCEROL SYNTHASE"/>
    <property type="match status" value="1"/>
</dbReference>
<dbReference type="SUPFAM" id="SSF53756">
    <property type="entry name" value="UDP-Glycosyltransferase/glycogen phosphorylase"/>
    <property type="match status" value="1"/>
</dbReference>
<name>R4K4F1_CLOPA</name>
<keyword evidence="8" id="KW-1185">Reference proteome</keyword>
<sequence length="384" mass="43344">MRALILSVSAGGGHKHAALALKDYILKFEPVSEVKILDTIKYINPILNKVLIGGYLNTLKITPSLFGKIYRFTENTDKDASISSFKNKLTEIMAHKILPAIERFKPDIIICTHWYPVEMVSILKEKNKLNIPIVCIITDYAPHSFWIYPQVDSYIVSNKDMLEEMVHRGINRNSIFDSGIPVGSDFFDRYNRNDTLKELKLDPNKQVILIMGGSLGMGRISGIYSQIANSTKNIQVIVVAGNNKKLYTKLMSIKKTSNVDTRILGFTKDVNKYMQCSDILITKPGGLTISEALICQIPLVLFSPIPGQEEKNEEFLLKHNLAISIGDGSNCREKIVQLLCSSETLKIMKHNCKKFSKPNCGYNIFNVINDLIKRREIAIMKNEI</sequence>
<dbReference type="InterPro" id="IPR007235">
    <property type="entry name" value="Glyco_trans_28_C"/>
</dbReference>
<organism evidence="7 8">
    <name type="scientific">Clostridium pasteurianum BC1</name>
    <dbReference type="NCBI Taxonomy" id="86416"/>
    <lineage>
        <taxon>Bacteria</taxon>
        <taxon>Bacillati</taxon>
        <taxon>Bacillota</taxon>
        <taxon>Clostridia</taxon>
        <taxon>Eubacteriales</taxon>
        <taxon>Clostridiaceae</taxon>
        <taxon>Clostridium</taxon>
    </lineage>
</organism>
<dbReference type="GO" id="GO:0016020">
    <property type="term" value="C:membrane"/>
    <property type="evidence" value="ECO:0007669"/>
    <property type="project" value="UniProtKB-SubCell"/>
</dbReference>
<dbReference type="HOGENOM" id="CLU_028367_0_1_9"/>
<feature type="domain" description="Glycosyl transferase family 28 C-terminal" evidence="5">
    <location>
        <begin position="207"/>
        <end position="336"/>
    </location>
</feature>
<dbReference type="CDD" id="cd17507">
    <property type="entry name" value="GT28_Beta-DGS-like"/>
    <property type="match status" value="1"/>
</dbReference>
<dbReference type="GO" id="GO:0009247">
    <property type="term" value="P:glycolipid biosynthetic process"/>
    <property type="evidence" value="ECO:0007669"/>
    <property type="project" value="InterPro"/>
</dbReference>
<feature type="domain" description="Diacylglycerol glucosyltransferase N-terminal" evidence="6">
    <location>
        <begin position="14"/>
        <end position="182"/>
    </location>
</feature>
<dbReference type="Proteomes" id="UP000013523">
    <property type="component" value="Chromosome"/>
</dbReference>
<comment type="subcellular location">
    <subcellularLocation>
        <location evidence="1">Membrane</location>
    </subcellularLocation>
</comment>
<evidence type="ECO:0000256" key="2">
    <source>
        <dbReference type="ARBA" id="ARBA00006962"/>
    </source>
</evidence>
<evidence type="ECO:0000313" key="8">
    <source>
        <dbReference type="Proteomes" id="UP000013523"/>
    </source>
</evidence>
<dbReference type="STRING" id="86416.Clopa_0369"/>
<dbReference type="InterPro" id="IPR009695">
    <property type="entry name" value="Diacylglyc_glucosyltr_N"/>
</dbReference>
<dbReference type="Pfam" id="PF06925">
    <property type="entry name" value="MGDG_synth"/>
    <property type="match status" value="1"/>
</dbReference>
<dbReference type="Gene3D" id="3.40.50.2000">
    <property type="entry name" value="Glycogen Phosphorylase B"/>
    <property type="match status" value="2"/>
</dbReference>
<evidence type="ECO:0000256" key="1">
    <source>
        <dbReference type="ARBA" id="ARBA00004370"/>
    </source>
</evidence>
<dbReference type="GO" id="GO:0016758">
    <property type="term" value="F:hexosyltransferase activity"/>
    <property type="evidence" value="ECO:0007669"/>
    <property type="project" value="InterPro"/>
</dbReference>
<dbReference type="KEGG" id="cpas:Clopa_0369"/>
<dbReference type="Pfam" id="PF04101">
    <property type="entry name" value="Glyco_tran_28_C"/>
    <property type="match status" value="1"/>
</dbReference>
<proteinExistence type="inferred from homology"/>
<dbReference type="EMBL" id="CP003261">
    <property type="protein sequence ID" value="AGK95429.1"/>
    <property type="molecule type" value="Genomic_DNA"/>
</dbReference>